<keyword evidence="3" id="KW-1185">Reference proteome</keyword>
<protein>
    <submittedName>
        <fullName evidence="2">275_t:CDS:1</fullName>
    </submittedName>
</protein>
<accession>A0A9N9DMC5</accession>
<feature type="non-terminal residue" evidence="2">
    <location>
        <position position="1"/>
    </location>
</feature>
<proteinExistence type="predicted"/>
<reference evidence="2" key="1">
    <citation type="submission" date="2021-06" db="EMBL/GenBank/DDBJ databases">
        <authorList>
            <person name="Kallberg Y."/>
            <person name="Tangrot J."/>
            <person name="Rosling A."/>
        </authorList>
    </citation>
    <scope>NUCLEOTIDE SEQUENCE</scope>
    <source>
        <strain evidence="2">MA453B</strain>
    </source>
</reference>
<evidence type="ECO:0000256" key="1">
    <source>
        <dbReference type="SAM" id="Phobius"/>
    </source>
</evidence>
<dbReference type="Proteomes" id="UP000789405">
    <property type="component" value="Unassembled WGS sequence"/>
</dbReference>
<name>A0A9N9DMC5_9GLOM</name>
<comment type="caution">
    <text evidence="2">The sequence shown here is derived from an EMBL/GenBank/DDBJ whole genome shotgun (WGS) entry which is preliminary data.</text>
</comment>
<keyword evidence="1" id="KW-1133">Transmembrane helix</keyword>
<evidence type="ECO:0000313" key="3">
    <source>
        <dbReference type="Proteomes" id="UP000789405"/>
    </source>
</evidence>
<sequence length="149" mass="16915">NCLPQQRASKVKEQLGGQRALPLVVFAFITANIFGVIHLLSVIEGMFVSTKEALRTIFLNASEDILKNTISNLSLQANCRRDENSLCVFHFMSVSELYTVRRNIRRLYPNAFFDPNAQPRQEPIGKAWLLTKMGVKKSDFGKDDSFFKS</sequence>
<dbReference type="EMBL" id="CAJVPY010005312">
    <property type="protein sequence ID" value="CAG8640445.1"/>
    <property type="molecule type" value="Genomic_DNA"/>
</dbReference>
<keyword evidence="1" id="KW-0812">Transmembrane</keyword>
<organism evidence="2 3">
    <name type="scientific">Dentiscutata erythropus</name>
    <dbReference type="NCBI Taxonomy" id="1348616"/>
    <lineage>
        <taxon>Eukaryota</taxon>
        <taxon>Fungi</taxon>
        <taxon>Fungi incertae sedis</taxon>
        <taxon>Mucoromycota</taxon>
        <taxon>Glomeromycotina</taxon>
        <taxon>Glomeromycetes</taxon>
        <taxon>Diversisporales</taxon>
        <taxon>Gigasporaceae</taxon>
        <taxon>Dentiscutata</taxon>
    </lineage>
</organism>
<dbReference type="AlphaFoldDB" id="A0A9N9DMC5"/>
<evidence type="ECO:0000313" key="2">
    <source>
        <dbReference type="EMBL" id="CAG8640445.1"/>
    </source>
</evidence>
<gene>
    <name evidence="2" type="ORF">DERYTH_LOCUS9627</name>
</gene>
<dbReference type="OrthoDB" id="2352581at2759"/>
<keyword evidence="1" id="KW-0472">Membrane</keyword>
<feature type="transmembrane region" description="Helical" evidence="1">
    <location>
        <begin position="20"/>
        <end position="43"/>
    </location>
</feature>